<keyword evidence="2" id="KW-1185">Reference proteome</keyword>
<sequence length="222" mass="25017">MLALVVDTSAHPRAMCYKCYNESIFPHHKSVRMQPYLESLPSYTDGAPPWAPTNRGHGITPSVRRDHDRGERVFLAYSLRRVLPRLREPAPRPKVRPLAWAATAATHPRTPTQARLGERLSPERDNTSLKTKTLRLSESSIGFLGVNRERQQLLEQFSELETKEQKDMKPLNTTLVGTRSNCAKQERYGMRCNLRGTKLAPTSAIELQGQTLSERVTATQGG</sequence>
<gene>
    <name evidence="1" type="ORF">DEO72_LG8g2799</name>
</gene>
<reference evidence="1 2" key="1">
    <citation type="submission" date="2019-04" db="EMBL/GenBank/DDBJ databases">
        <title>An improved genome assembly and genetic linkage map for asparagus bean, Vigna unguiculata ssp. sesquipedialis.</title>
        <authorList>
            <person name="Xia Q."/>
            <person name="Zhang R."/>
            <person name="Dong Y."/>
        </authorList>
    </citation>
    <scope>NUCLEOTIDE SEQUENCE [LARGE SCALE GENOMIC DNA]</scope>
    <source>
        <tissue evidence="1">Leaf</tissue>
    </source>
</reference>
<dbReference type="EMBL" id="CP039352">
    <property type="protein sequence ID" value="QCE04760.1"/>
    <property type="molecule type" value="Genomic_DNA"/>
</dbReference>
<proteinExistence type="predicted"/>
<dbReference type="AlphaFoldDB" id="A0A4D6MTB0"/>
<protein>
    <submittedName>
        <fullName evidence="1">Uncharacterized protein</fullName>
    </submittedName>
</protein>
<organism evidence="1 2">
    <name type="scientific">Vigna unguiculata</name>
    <name type="common">Cowpea</name>
    <dbReference type="NCBI Taxonomy" id="3917"/>
    <lineage>
        <taxon>Eukaryota</taxon>
        <taxon>Viridiplantae</taxon>
        <taxon>Streptophyta</taxon>
        <taxon>Embryophyta</taxon>
        <taxon>Tracheophyta</taxon>
        <taxon>Spermatophyta</taxon>
        <taxon>Magnoliopsida</taxon>
        <taxon>eudicotyledons</taxon>
        <taxon>Gunneridae</taxon>
        <taxon>Pentapetalae</taxon>
        <taxon>rosids</taxon>
        <taxon>fabids</taxon>
        <taxon>Fabales</taxon>
        <taxon>Fabaceae</taxon>
        <taxon>Papilionoideae</taxon>
        <taxon>50 kb inversion clade</taxon>
        <taxon>NPAAA clade</taxon>
        <taxon>indigoferoid/millettioid clade</taxon>
        <taxon>Phaseoleae</taxon>
        <taxon>Vigna</taxon>
    </lineage>
</organism>
<accession>A0A4D6MTB0</accession>
<evidence type="ECO:0000313" key="2">
    <source>
        <dbReference type="Proteomes" id="UP000501690"/>
    </source>
</evidence>
<dbReference type="Proteomes" id="UP000501690">
    <property type="component" value="Linkage Group LG8"/>
</dbReference>
<name>A0A4D6MTB0_VIGUN</name>
<evidence type="ECO:0000313" key="1">
    <source>
        <dbReference type="EMBL" id="QCE04760.1"/>
    </source>
</evidence>